<dbReference type="EMBL" id="CAXAQS010000963">
    <property type="protein sequence ID" value="CAK9254016.1"/>
    <property type="molecule type" value="Genomic_DNA"/>
</dbReference>
<evidence type="ECO:0000313" key="3">
    <source>
        <dbReference type="Proteomes" id="UP001497444"/>
    </source>
</evidence>
<feature type="region of interest" description="Disordered" evidence="1">
    <location>
        <begin position="198"/>
        <end position="235"/>
    </location>
</feature>
<protein>
    <submittedName>
        <fullName evidence="2">Uncharacterized protein</fullName>
    </submittedName>
</protein>
<accession>A0ABP0VHX8</accession>
<feature type="compositionally biased region" description="Basic and acidic residues" evidence="1">
    <location>
        <begin position="590"/>
        <end position="604"/>
    </location>
</feature>
<feature type="region of interest" description="Disordered" evidence="1">
    <location>
        <begin position="262"/>
        <end position="282"/>
    </location>
</feature>
<keyword evidence="3" id="KW-1185">Reference proteome</keyword>
<feature type="compositionally biased region" description="Acidic residues" evidence="1">
    <location>
        <begin position="488"/>
        <end position="502"/>
    </location>
</feature>
<gene>
    <name evidence="2" type="ORF">CSSPJE1EN1_LOCUS29394</name>
</gene>
<feature type="compositionally biased region" description="Basic and acidic residues" evidence="1">
    <location>
        <begin position="351"/>
        <end position="368"/>
    </location>
</feature>
<comment type="caution">
    <text evidence="2">The sequence shown here is derived from an EMBL/GenBank/DDBJ whole genome shotgun (WGS) entry which is preliminary data.</text>
</comment>
<feature type="compositionally biased region" description="Basic and acidic residues" evidence="1">
    <location>
        <begin position="1"/>
        <end position="16"/>
    </location>
</feature>
<evidence type="ECO:0000256" key="1">
    <source>
        <dbReference type="SAM" id="MobiDB-lite"/>
    </source>
</evidence>
<proteinExistence type="predicted"/>
<feature type="region of interest" description="Disordered" evidence="1">
    <location>
        <begin position="574"/>
        <end position="618"/>
    </location>
</feature>
<evidence type="ECO:0000313" key="2">
    <source>
        <dbReference type="EMBL" id="CAK9254016.1"/>
    </source>
</evidence>
<dbReference type="Proteomes" id="UP001497444">
    <property type="component" value="Unassembled WGS sequence"/>
</dbReference>
<name>A0ABP0VHX8_9BRYO</name>
<feature type="compositionally biased region" description="Acidic residues" evidence="1">
    <location>
        <begin position="326"/>
        <end position="341"/>
    </location>
</feature>
<feature type="compositionally biased region" description="Basic and acidic residues" evidence="1">
    <location>
        <begin position="457"/>
        <end position="470"/>
    </location>
</feature>
<feature type="region of interest" description="Disordered" evidence="1">
    <location>
        <begin position="452"/>
        <end position="533"/>
    </location>
</feature>
<feature type="region of interest" description="Disordered" evidence="1">
    <location>
        <begin position="324"/>
        <end position="394"/>
    </location>
</feature>
<organism evidence="2 3">
    <name type="scientific">Sphagnum jensenii</name>
    <dbReference type="NCBI Taxonomy" id="128206"/>
    <lineage>
        <taxon>Eukaryota</taxon>
        <taxon>Viridiplantae</taxon>
        <taxon>Streptophyta</taxon>
        <taxon>Embryophyta</taxon>
        <taxon>Bryophyta</taxon>
        <taxon>Sphagnophytina</taxon>
        <taxon>Sphagnopsida</taxon>
        <taxon>Sphagnales</taxon>
        <taxon>Sphagnaceae</taxon>
        <taxon>Sphagnum</taxon>
    </lineage>
</organism>
<reference evidence="2" key="1">
    <citation type="submission" date="2024-02" db="EMBL/GenBank/DDBJ databases">
        <authorList>
            <consortium name="ELIXIR-Norway"/>
            <consortium name="Elixir Norway"/>
        </authorList>
    </citation>
    <scope>NUCLEOTIDE SEQUENCE</scope>
</reference>
<sequence length="1127" mass="127620">MDFRNDQVIDADHHMGDSSNDLLDEADLRAMEEAEFNEYMQANQLMSRNITFTTDPAAEPPPPWQTLFNSAEDQIHHDAIQWETTSKSEDHQKNHDDAIVLLSRAEVNLDDDQAVQAFLDQALHDLDGFNNNDTNNNNPIVLSANDSDIFDAAEWEELQQKFNEKIDVSEDSGMKPAIVANGEAKNSLQLENYPELKEEGEAQFKQEQEQDESFWHHSQSEQDRKALMSQPHDKEESLGQLHIVQRSCIMSPSDQERNILDSDIRPQSLRTPPIADRIIIDSDIRPPSLRTAPAVEKNPSEENILNLPGMQKYLNWVEYKRLHPNEEDEEEEEEEEEEQDSQDQGQQQEPRSTRTRDQAPLNSHDRIVSRSNSPEPYLRILEGGTSPSEMDSRPISVDDYLNILEEEGTSPSEMDSRPISVDDYLNIPEEEGTSPSEMDSRSISVDDYLNTLEEEGTTTREELNEVHPDVVMESELQAAQTMMTREALEEEEEEDGDDEDENPVAKRLKPPDFGSRSPTPGRRSPETRGQSPVQGATMMISDDQLPEPSGFAGDSSSEPSMVCAIARNAIDCSSALPGPQRARPSTRPWPFHERSRRIVERQGDDADEEGEEKPASREEAYGVATGILQSDQFTVLALQLHPRVLGFCYMLCNSNQSISEAWDLTETGENVTQFTIPVPRWTPLMYVDPLPRLYVRYFPCVLGMHTMEIIGIDPQKYVPANNSIQLLRRNDNGEHPHSTTGPEHWLCLPSLRYLPLRMDRIIAAAAGLLAVDGGIQPCPGKEIRTGMNRTPEWIRFQSLNDKYWRQPEYEDAKGQSMLVVTNPLTKEYRLLPPIPRKKLMQKVGAFIFTDASRTAYRLIVVGWVKLNVSQEAEEAHKASGSTYQQRPQEEAALVIYSSQHERWVHFDKVSNARPCSRKLGGRSGCVVMNYGVFFAGLRVTPKPLSRTDITTAAIFYFNCSSSRRQQLVFDFNGTQLYAIKASEPPKIVAAGHNRLYAVSREPSSRATADNMFVFIVDVVLNADGSPKGSCERLTNGIMPTPITEKLFRGFAWHKDRNYCTYDVHGGDHVIAFKVSIWDPDIALYHLDTGTWSLTAFPTEAPKPLEVRDQRDWLFVEGIYEPMWLAIP</sequence>
<feature type="region of interest" description="Disordered" evidence="1">
    <location>
        <begin position="1"/>
        <end position="20"/>
    </location>
</feature>